<protein>
    <recommendedName>
        <fullName evidence="11">Dynein regulatory complex subunit 3</fullName>
    </recommendedName>
</protein>
<dbReference type="Gene3D" id="3.80.10.10">
    <property type="entry name" value="Ribonuclease Inhibitor"/>
    <property type="match status" value="1"/>
</dbReference>
<evidence type="ECO:0000313" key="12">
    <source>
        <dbReference type="EMBL" id="KAL3314233.1"/>
    </source>
</evidence>
<evidence type="ECO:0000256" key="5">
    <source>
        <dbReference type="ARBA" id="ARBA00022846"/>
    </source>
</evidence>
<comment type="caution">
    <text evidence="12">The sequence shown here is derived from an EMBL/GenBank/DDBJ whole genome shotgun (WGS) entry which is preliminary data.</text>
</comment>
<evidence type="ECO:0000256" key="4">
    <source>
        <dbReference type="ARBA" id="ARBA00022737"/>
    </source>
</evidence>
<accession>A0ABD2Q4D2</accession>
<keyword evidence="9" id="KW-0966">Cell projection</keyword>
<evidence type="ECO:0000256" key="7">
    <source>
        <dbReference type="ARBA" id="ARBA00023069"/>
    </source>
</evidence>
<reference evidence="12 13" key="1">
    <citation type="submission" date="2024-11" db="EMBL/GenBank/DDBJ databases">
        <title>Adaptive evolution of stress response genes in parasites aligns with host niche diversity.</title>
        <authorList>
            <person name="Hahn C."/>
            <person name="Resl P."/>
        </authorList>
    </citation>
    <scope>NUCLEOTIDE SEQUENCE [LARGE SCALE GENOMIC DNA]</scope>
    <source>
        <strain evidence="12">EGGRZ-B1_66</strain>
        <tissue evidence="12">Body</tissue>
    </source>
</reference>
<keyword evidence="2" id="KW-0963">Cytoplasm</keyword>
<evidence type="ECO:0000256" key="8">
    <source>
        <dbReference type="ARBA" id="ARBA00023212"/>
    </source>
</evidence>
<dbReference type="SMART" id="SM00365">
    <property type="entry name" value="LRR_SD22"/>
    <property type="match status" value="4"/>
</dbReference>
<evidence type="ECO:0000256" key="10">
    <source>
        <dbReference type="ARBA" id="ARBA00038378"/>
    </source>
</evidence>
<evidence type="ECO:0000256" key="2">
    <source>
        <dbReference type="ARBA" id="ARBA00022490"/>
    </source>
</evidence>
<dbReference type="PANTHER" id="PTHR45973:SF12">
    <property type="entry name" value="DYNEIN REGULATORY COMPLEX SUBUNIT 3"/>
    <property type="match status" value="1"/>
</dbReference>
<evidence type="ECO:0000313" key="13">
    <source>
        <dbReference type="Proteomes" id="UP001626550"/>
    </source>
</evidence>
<evidence type="ECO:0000256" key="3">
    <source>
        <dbReference type="ARBA" id="ARBA00022614"/>
    </source>
</evidence>
<keyword evidence="5" id="KW-0282">Flagellum</keyword>
<keyword evidence="13" id="KW-1185">Reference proteome</keyword>
<proteinExistence type="inferred from homology"/>
<dbReference type="Proteomes" id="UP001626550">
    <property type="component" value="Unassembled WGS sequence"/>
</dbReference>
<name>A0ABD2Q4D2_9PLAT</name>
<organism evidence="12 13">
    <name type="scientific">Cichlidogyrus casuarinus</name>
    <dbReference type="NCBI Taxonomy" id="1844966"/>
    <lineage>
        <taxon>Eukaryota</taxon>
        <taxon>Metazoa</taxon>
        <taxon>Spiralia</taxon>
        <taxon>Lophotrochozoa</taxon>
        <taxon>Platyhelminthes</taxon>
        <taxon>Monogenea</taxon>
        <taxon>Monopisthocotylea</taxon>
        <taxon>Dactylogyridea</taxon>
        <taxon>Ancyrocephalidae</taxon>
        <taxon>Cichlidogyrus</taxon>
    </lineage>
</organism>
<dbReference type="InterPro" id="IPR050576">
    <property type="entry name" value="Cilia_flagella_integrity"/>
</dbReference>
<gene>
    <name evidence="12" type="primary">LRRC48_2</name>
    <name evidence="12" type="ORF">Ciccas_007148</name>
</gene>
<evidence type="ECO:0000256" key="11">
    <source>
        <dbReference type="ARBA" id="ARBA00040950"/>
    </source>
</evidence>
<dbReference type="PROSITE" id="PS51450">
    <property type="entry name" value="LRR"/>
    <property type="match status" value="3"/>
</dbReference>
<evidence type="ECO:0000256" key="9">
    <source>
        <dbReference type="ARBA" id="ARBA00023273"/>
    </source>
</evidence>
<dbReference type="SUPFAM" id="SSF52075">
    <property type="entry name" value="Outer arm dynein light chain 1"/>
    <property type="match status" value="1"/>
</dbReference>
<dbReference type="PANTHER" id="PTHR45973">
    <property type="entry name" value="PROTEIN PHOSPHATASE 1 REGULATORY SUBUNIT SDS22-RELATED"/>
    <property type="match status" value="1"/>
</dbReference>
<comment type="similarity">
    <text evidence="10">Belongs to the DRC3 family.</text>
</comment>
<dbReference type="Pfam" id="PF14580">
    <property type="entry name" value="LRR_9"/>
    <property type="match status" value="1"/>
</dbReference>
<keyword evidence="3" id="KW-0433">Leucine-rich repeat</keyword>
<evidence type="ECO:0000256" key="6">
    <source>
        <dbReference type="ARBA" id="ARBA00023054"/>
    </source>
</evidence>
<evidence type="ECO:0000256" key="1">
    <source>
        <dbReference type="ARBA" id="ARBA00004611"/>
    </source>
</evidence>
<keyword evidence="4" id="KW-0677">Repeat</keyword>
<dbReference type="InterPro" id="IPR032675">
    <property type="entry name" value="LRR_dom_sf"/>
</dbReference>
<dbReference type="InterPro" id="IPR001611">
    <property type="entry name" value="Leu-rich_rpt"/>
</dbReference>
<keyword evidence="8" id="KW-0206">Cytoskeleton</keyword>
<dbReference type="EMBL" id="JBJKFK010001059">
    <property type="protein sequence ID" value="KAL3314233.1"/>
    <property type="molecule type" value="Genomic_DNA"/>
</dbReference>
<comment type="subcellular location">
    <subcellularLocation>
        <location evidence="1">Cytoplasm</location>
        <location evidence="1">Cytoskeleton</location>
        <location evidence="1">Flagellum axoneme</location>
    </subcellularLocation>
</comment>
<keyword evidence="7" id="KW-0969">Cilium</keyword>
<keyword evidence="6" id="KW-0175">Coiled coil</keyword>
<sequence length="523" mass="60647">MNRIYGTSEPSAITRLMLDHAVYEQGPKGYAAKLAKEEGIQHKNVLNLRLDFKNILEIGNLDSFSHLVKLQLDNNIIEKIENISHLVNLKWLDLSFNNIRKIENLDNLVNLQDVSLYSNKISTIENLDNLKNLQIFSIGNNLINELDSVLYCRRFKKLRTINLKGNPICSSPEYSAYALAFLTALNYLDYSLINENEKAIAIEKYSLKVEEFAAQDAQDEEKFHNDKAVMDEYMKHIEAFVEDLNGSQLFEQAFKEDIEGNLLLELPNMEDMKKTFEIKFVDACQSLFEFGLSEFDRRAGEVKAFWDCVNEAKSQNSKKSRDLIEQFSEYKQNVFHQLVEMIEVDEAEHLIKEYRDEINLLWKNLMANELSLVEQLEDVVKDFSLSLNEMTDAFLENMEALMGQCREAEGIYHERVTEHCIVMIEKIMKGELDDELSEEVKMIFVDKDSLMGSLAGSHDIRMQVVDGKADNITTRIRQWAATILKDIHEEEEVRRNRQKVTEIVRLCDHLRNQLDSLEIPAFT</sequence>
<dbReference type="AlphaFoldDB" id="A0ABD2Q4D2"/>